<dbReference type="STRING" id="333673.A0A3M0JJD4"/>
<comment type="subcellular location">
    <subcellularLocation>
        <location evidence="1 6">Membrane</location>
        <topology evidence="1 6">Multi-pass membrane protein</topology>
    </subcellularLocation>
</comment>
<feature type="compositionally biased region" description="Acidic residues" evidence="7">
    <location>
        <begin position="18"/>
        <end position="31"/>
    </location>
</feature>
<feature type="domain" description="TMC" evidence="8">
    <location>
        <begin position="539"/>
        <end position="611"/>
    </location>
</feature>
<dbReference type="InterPro" id="IPR012496">
    <property type="entry name" value="TMC_dom"/>
</dbReference>
<comment type="caution">
    <text evidence="6">Lacks conserved residue(s) required for the propagation of feature annotation.</text>
</comment>
<evidence type="ECO:0000259" key="8">
    <source>
        <dbReference type="Pfam" id="PF07810"/>
    </source>
</evidence>
<reference evidence="9 10" key="1">
    <citation type="submission" date="2018-07" db="EMBL/GenBank/DDBJ databases">
        <title>A high quality draft genome assembly of the barn swallow (H. rustica rustica).</title>
        <authorList>
            <person name="Formenti G."/>
            <person name="Chiara M."/>
            <person name="Poveda L."/>
            <person name="Francoijs K.-J."/>
            <person name="Bonisoli-Alquati A."/>
            <person name="Canova L."/>
            <person name="Gianfranceschi L."/>
            <person name="Horner D.S."/>
            <person name="Saino N."/>
        </authorList>
    </citation>
    <scope>NUCLEOTIDE SEQUENCE [LARGE SCALE GENOMIC DNA]</scope>
    <source>
        <strain evidence="9">Chelidonia</strain>
        <tissue evidence="9">Blood</tissue>
    </source>
</reference>
<feature type="compositionally biased region" description="Basic residues" evidence="7">
    <location>
        <begin position="40"/>
        <end position="57"/>
    </location>
</feature>
<comment type="similarity">
    <text evidence="2 6">Belongs to the TMC family.</text>
</comment>
<dbReference type="AlphaFoldDB" id="A0A3M0JJD4"/>
<feature type="transmembrane region" description="Helical" evidence="6">
    <location>
        <begin position="557"/>
        <end position="577"/>
    </location>
</feature>
<feature type="compositionally biased region" description="Basic residues" evidence="7">
    <location>
        <begin position="73"/>
        <end position="86"/>
    </location>
</feature>
<evidence type="ECO:0000313" key="9">
    <source>
        <dbReference type="EMBL" id="RMC01033.1"/>
    </source>
</evidence>
<feature type="compositionally biased region" description="Polar residues" evidence="7">
    <location>
        <begin position="733"/>
        <end position="752"/>
    </location>
</feature>
<feature type="compositionally biased region" description="Basic and acidic residues" evidence="7">
    <location>
        <begin position="713"/>
        <end position="732"/>
    </location>
</feature>
<comment type="caution">
    <text evidence="9">The sequence shown here is derived from an EMBL/GenBank/DDBJ whole genome shotgun (WGS) entry which is preliminary data.</text>
</comment>
<feature type="region of interest" description="Disordered" evidence="7">
    <location>
        <begin position="15"/>
        <end position="174"/>
    </location>
</feature>
<feature type="compositionally biased region" description="Acidic residues" evidence="7">
    <location>
        <begin position="164"/>
        <end position="174"/>
    </location>
</feature>
<feature type="transmembrane region" description="Helical" evidence="6">
    <location>
        <begin position="427"/>
        <end position="444"/>
    </location>
</feature>
<dbReference type="GO" id="GO:0005886">
    <property type="term" value="C:plasma membrane"/>
    <property type="evidence" value="ECO:0007669"/>
    <property type="project" value="InterPro"/>
</dbReference>
<sequence length="814" mass="92455">MIDLPFTCTGLFFHLTDASDDNEEGSAVENEETAKGTDKGRKRATPRTRRAHARGRDRHGDEEDENDESGTRRTGHRRHRNRRRGRAAGNEASDSEMEPDKTRKNQANQKSKEADEDEEDEKGGKSGKGKNEKKGDKKPDKKGKKEKANKKKKDKKKSGSGSDSESEEEPITEEELAKLKEEVEEKKKLIATLRNKPWKMKKKLSVLKDLLKDKGVQESWICFKMEIVKYSGTGCPHVQEEKSLGEKEIFMNKPELPSDRSDSRIQYADLGDWEAQLFVEKFEGALGKGKGKKFYAYKVMMTKKWMKFQRDFENFKTACIPWEMKIKEIESHFGSSVASYFIFLRWMYGINMILFGLTFGLVMVPEALMGKPYGSLPRKTVPRAEEATAMNFATLWDFSGFAQYSVLFYGYYNNQRTIGWLKFRMPLSYFLVGVGSIGYSFMIVTRTMAKNANDDGGGDDTSFNFSWKMFTSWDYLIGNPETADNKFASITTSFKLEEEKIVKYNMTIWEASLYNGTIPENSTAPPIQVDPADVPRGPCWETMVGQEFVRLTVSDMMTTYITILIGDFLRAVFVRFFNYCWCWDLEYGFPSYSEFDISGNVLGLIFNQGMICGKTRMFEVISETLEHDFPSWFGKVFGYASNPGLILPFILLMVLSIYYLNATSKSYKEANLELKKKLQSQAEENKRRNKQKAQKSNEQEENPFETESPPAKPKGDKQDESTPNKDSKKEQDGNASKNKGQPQEASSSQTLQHPDPVLNGHYPPQSRGGNLPPPSIAVTRPPGPRRPGLPGYPPGNPCLPGMQPGIPRGPPMYR</sequence>
<feature type="compositionally biased region" description="Basic and acidic residues" evidence="7">
    <location>
        <begin position="129"/>
        <end position="139"/>
    </location>
</feature>
<feature type="transmembrane region" description="Helical" evidence="6">
    <location>
        <begin position="346"/>
        <end position="368"/>
    </location>
</feature>
<organism evidence="9 10">
    <name type="scientific">Hirundo rustica rustica</name>
    <dbReference type="NCBI Taxonomy" id="333673"/>
    <lineage>
        <taxon>Eukaryota</taxon>
        <taxon>Metazoa</taxon>
        <taxon>Chordata</taxon>
        <taxon>Craniata</taxon>
        <taxon>Vertebrata</taxon>
        <taxon>Euteleostomi</taxon>
        <taxon>Archelosauria</taxon>
        <taxon>Archosauria</taxon>
        <taxon>Dinosauria</taxon>
        <taxon>Saurischia</taxon>
        <taxon>Theropoda</taxon>
        <taxon>Coelurosauria</taxon>
        <taxon>Aves</taxon>
        <taxon>Neognathae</taxon>
        <taxon>Neoaves</taxon>
        <taxon>Telluraves</taxon>
        <taxon>Australaves</taxon>
        <taxon>Passeriformes</taxon>
        <taxon>Sylvioidea</taxon>
        <taxon>Hirundinidae</taxon>
        <taxon>Hirundo</taxon>
    </lineage>
</organism>
<dbReference type="EMBL" id="QRBI01000141">
    <property type="protein sequence ID" value="RMC01033.1"/>
    <property type="molecule type" value="Genomic_DNA"/>
</dbReference>
<evidence type="ECO:0000256" key="6">
    <source>
        <dbReference type="RuleBase" id="RU310713"/>
    </source>
</evidence>
<dbReference type="PANTHER" id="PTHR23302">
    <property type="entry name" value="TRANSMEMBRANE CHANNEL-RELATED"/>
    <property type="match status" value="1"/>
</dbReference>
<evidence type="ECO:0000256" key="4">
    <source>
        <dbReference type="ARBA" id="ARBA00022989"/>
    </source>
</evidence>
<keyword evidence="10" id="KW-1185">Reference proteome</keyword>
<dbReference type="PANTHER" id="PTHR23302:SF18">
    <property type="entry name" value="TRANSMEMBRANE CHANNEL-LIKE PROTEIN 1"/>
    <property type="match status" value="1"/>
</dbReference>
<evidence type="ECO:0000256" key="2">
    <source>
        <dbReference type="ARBA" id="ARBA00006510"/>
    </source>
</evidence>
<keyword evidence="5 6" id="KW-0472">Membrane</keyword>
<dbReference type="InterPro" id="IPR038900">
    <property type="entry name" value="TMC"/>
</dbReference>
<dbReference type="OrthoDB" id="5831905at2759"/>
<protein>
    <recommendedName>
        <fullName evidence="6">Transmembrane channel-like protein</fullName>
    </recommendedName>
</protein>
<keyword evidence="4 6" id="KW-1133">Transmembrane helix</keyword>
<feature type="transmembrane region" description="Helical" evidence="6">
    <location>
        <begin position="389"/>
        <end position="412"/>
    </location>
</feature>
<dbReference type="GO" id="GO:0050910">
    <property type="term" value="P:detection of mechanical stimulus involved in sensory perception of sound"/>
    <property type="evidence" value="ECO:0007669"/>
    <property type="project" value="TreeGrafter"/>
</dbReference>
<dbReference type="Proteomes" id="UP000269221">
    <property type="component" value="Unassembled WGS sequence"/>
</dbReference>
<dbReference type="GO" id="GO:0005245">
    <property type="term" value="F:voltage-gated calcium channel activity"/>
    <property type="evidence" value="ECO:0007669"/>
    <property type="project" value="TreeGrafter"/>
</dbReference>
<keyword evidence="3 6" id="KW-0812">Transmembrane</keyword>
<accession>A0A3M0JJD4</accession>
<evidence type="ECO:0000256" key="1">
    <source>
        <dbReference type="ARBA" id="ARBA00004141"/>
    </source>
</evidence>
<evidence type="ECO:0000256" key="3">
    <source>
        <dbReference type="ARBA" id="ARBA00022692"/>
    </source>
</evidence>
<dbReference type="GO" id="GO:0008381">
    <property type="term" value="F:mechanosensitive monoatomic ion channel activity"/>
    <property type="evidence" value="ECO:0007669"/>
    <property type="project" value="TreeGrafter"/>
</dbReference>
<gene>
    <name evidence="9" type="ORF">DUI87_22297</name>
</gene>
<feature type="transmembrane region" description="Helical" evidence="6">
    <location>
        <begin position="636"/>
        <end position="660"/>
    </location>
</feature>
<feature type="region of interest" description="Disordered" evidence="7">
    <location>
        <begin position="681"/>
        <end position="814"/>
    </location>
</feature>
<evidence type="ECO:0000313" key="10">
    <source>
        <dbReference type="Proteomes" id="UP000269221"/>
    </source>
</evidence>
<dbReference type="GO" id="GO:0060005">
    <property type="term" value="P:vestibular reflex"/>
    <property type="evidence" value="ECO:0007669"/>
    <property type="project" value="TreeGrafter"/>
</dbReference>
<evidence type="ECO:0000256" key="7">
    <source>
        <dbReference type="SAM" id="MobiDB-lite"/>
    </source>
</evidence>
<name>A0A3M0JJD4_HIRRU</name>
<evidence type="ECO:0000256" key="5">
    <source>
        <dbReference type="ARBA" id="ARBA00023136"/>
    </source>
</evidence>
<proteinExistence type="inferred from homology"/>
<feature type="compositionally biased region" description="Basic residues" evidence="7">
    <location>
        <begin position="140"/>
        <end position="158"/>
    </location>
</feature>
<dbReference type="Pfam" id="PF07810">
    <property type="entry name" value="TMC"/>
    <property type="match status" value="1"/>
</dbReference>
<feature type="compositionally biased region" description="Pro residues" evidence="7">
    <location>
        <begin position="771"/>
        <end position="797"/>
    </location>
</feature>